<accession>A0A4U0WV97</accession>
<dbReference type="OrthoDB" id="62952at2759"/>
<evidence type="ECO:0000313" key="1">
    <source>
        <dbReference type="EMBL" id="TKA67564.1"/>
    </source>
</evidence>
<dbReference type="AlphaFoldDB" id="A0A4U0WV97"/>
<evidence type="ECO:0000313" key="2">
    <source>
        <dbReference type="Proteomes" id="UP000309340"/>
    </source>
</evidence>
<proteinExistence type="predicted"/>
<comment type="caution">
    <text evidence="1">The sequence shown here is derived from an EMBL/GenBank/DDBJ whole genome shotgun (WGS) entry which is preliminary data.</text>
</comment>
<sequence>MDNSRLRRFSPELRNPIYELVLHDPEGFRIFQYDGTHPDTGEPDGRPRGIDLYYNDRFRVGGALNPAKTCKEIRTQALPLFYHLNTFTLCYSSDSHSVGAWSSQMKTTYAASLTLKCYQYEYDRHGRRNSTGRGKYMCHLDVQKECSVVIYDLPSHDKKLARAAIEAAYEEQVAKIEERAVEYECCIGVGRMKDDLLDGADVGRTLMLQAVGK</sequence>
<name>A0A4U0WV97_9PEZI</name>
<keyword evidence="2" id="KW-1185">Reference proteome</keyword>
<protein>
    <submittedName>
        <fullName evidence="1">Uncharacterized protein</fullName>
    </submittedName>
</protein>
<gene>
    <name evidence="1" type="ORF">B0A55_09175</name>
</gene>
<dbReference type="Proteomes" id="UP000309340">
    <property type="component" value="Unassembled WGS sequence"/>
</dbReference>
<organism evidence="1 2">
    <name type="scientific">Friedmanniomyces simplex</name>
    <dbReference type="NCBI Taxonomy" id="329884"/>
    <lineage>
        <taxon>Eukaryota</taxon>
        <taxon>Fungi</taxon>
        <taxon>Dikarya</taxon>
        <taxon>Ascomycota</taxon>
        <taxon>Pezizomycotina</taxon>
        <taxon>Dothideomycetes</taxon>
        <taxon>Dothideomycetidae</taxon>
        <taxon>Mycosphaerellales</taxon>
        <taxon>Teratosphaeriaceae</taxon>
        <taxon>Friedmanniomyces</taxon>
    </lineage>
</organism>
<dbReference type="EMBL" id="NAJQ01000563">
    <property type="protein sequence ID" value="TKA67564.1"/>
    <property type="molecule type" value="Genomic_DNA"/>
</dbReference>
<reference evidence="1 2" key="1">
    <citation type="submission" date="2017-03" db="EMBL/GenBank/DDBJ databases">
        <title>Genomes of endolithic fungi from Antarctica.</title>
        <authorList>
            <person name="Coleine C."/>
            <person name="Masonjones S."/>
            <person name="Stajich J.E."/>
        </authorList>
    </citation>
    <scope>NUCLEOTIDE SEQUENCE [LARGE SCALE GENOMIC DNA]</scope>
    <source>
        <strain evidence="1 2">CCFEE 5184</strain>
    </source>
</reference>